<dbReference type="EMBL" id="GEEE01018045">
    <property type="protein sequence ID" value="JAP45180.1"/>
    <property type="molecule type" value="Transcribed_RNA"/>
</dbReference>
<proteinExistence type="predicted"/>
<dbReference type="EMBL" id="GEEE01012667">
    <property type="protein sequence ID" value="JAP50558.1"/>
    <property type="molecule type" value="Transcribed_RNA"/>
</dbReference>
<protein>
    <submittedName>
        <fullName evidence="1">Uncharacterized protein</fullName>
    </submittedName>
</protein>
<dbReference type="AlphaFoldDB" id="A0A0X3PFV2"/>
<organism evidence="1">
    <name type="scientific">Schistocephalus solidus</name>
    <name type="common">Tapeworm</name>
    <dbReference type="NCBI Taxonomy" id="70667"/>
    <lineage>
        <taxon>Eukaryota</taxon>
        <taxon>Metazoa</taxon>
        <taxon>Spiralia</taxon>
        <taxon>Lophotrochozoa</taxon>
        <taxon>Platyhelminthes</taxon>
        <taxon>Cestoda</taxon>
        <taxon>Eucestoda</taxon>
        <taxon>Diphyllobothriidea</taxon>
        <taxon>Diphyllobothriidae</taxon>
        <taxon>Schistocephalus</taxon>
    </lineage>
</organism>
<reference evidence="1" key="1">
    <citation type="submission" date="2016-01" db="EMBL/GenBank/DDBJ databases">
        <title>Reference transcriptome for the parasite Schistocephalus solidus: insights into the molecular evolution of parasitism.</title>
        <authorList>
            <person name="Hebert F.O."/>
            <person name="Grambauer S."/>
            <person name="Barber I."/>
            <person name="Landry C.R."/>
            <person name="Aubin-Horth N."/>
        </authorList>
    </citation>
    <scope>NUCLEOTIDE SEQUENCE</scope>
</reference>
<gene>
    <name evidence="1" type="ORF">TR92346</name>
</gene>
<evidence type="ECO:0000313" key="1">
    <source>
        <dbReference type="EMBL" id="JAP50558.1"/>
    </source>
</evidence>
<sequence>MLNSLFCRLMQRSILVLFRTYFSPDKNLGNWSPSYLKRSTHYFGEFSQPALVLRCTFSDDKLINVVNGHFRFVKHVCKVHDGTILSQPPQGLIFSQIWPITILLRSPFSLRLRPERRNDLSRHVATLQGMAFSAPL</sequence>
<name>A0A0X3PFV2_SCHSO</name>
<accession>A0A0X3PFV2</accession>